<evidence type="ECO:0000313" key="16">
    <source>
        <dbReference type="Proteomes" id="UP000501240"/>
    </source>
</evidence>
<evidence type="ECO:0000256" key="5">
    <source>
        <dbReference type="ARBA" id="ARBA00038978"/>
    </source>
</evidence>
<feature type="domain" description="Plastocyanin-like" evidence="14">
    <location>
        <begin position="78"/>
        <end position="189"/>
    </location>
</feature>
<evidence type="ECO:0000256" key="8">
    <source>
        <dbReference type="ARBA" id="ARBA00043090"/>
    </source>
</evidence>
<dbReference type="Pfam" id="PF00394">
    <property type="entry name" value="Cu-oxidase"/>
    <property type="match status" value="1"/>
</dbReference>
<dbReference type="GO" id="GO:0016491">
    <property type="term" value="F:oxidoreductase activity"/>
    <property type="evidence" value="ECO:0007669"/>
    <property type="project" value="UniProtKB-KW"/>
</dbReference>
<dbReference type="InterPro" id="IPR001117">
    <property type="entry name" value="Cu-oxidase_2nd"/>
</dbReference>
<evidence type="ECO:0000256" key="7">
    <source>
        <dbReference type="ARBA" id="ARBA00042896"/>
    </source>
</evidence>
<evidence type="ECO:0000256" key="4">
    <source>
        <dbReference type="ARBA" id="ARBA00023002"/>
    </source>
</evidence>
<dbReference type="SUPFAM" id="SSF49503">
    <property type="entry name" value="Cupredoxins"/>
    <property type="match status" value="3"/>
</dbReference>
<evidence type="ECO:0000259" key="14">
    <source>
        <dbReference type="Pfam" id="PF07732"/>
    </source>
</evidence>
<keyword evidence="11" id="KW-1133">Transmembrane helix</keyword>
<dbReference type="CDD" id="cd13867">
    <property type="entry name" value="CuRO_2_CueO_FtsP"/>
    <property type="match status" value="1"/>
</dbReference>
<keyword evidence="4 15" id="KW-0560">Oxidoreductase</keyword>
<reference evidence="15 16" key="1">
    <citation type="submission" date="2020-05" db="EMBL/GenBank/DDBJ databases">
        <title>Actinomadura verrucosospora NRRL-B18236 (PFL_A860) Genome sequencing and assembly.</title>
        <authorList>
            <person name="Samborskyy M."/>
        </authorList>
    </citation>
    <scope>NUCLEOTIDE SEQUENCE [LARGE SCALE GENOMIC DNA]</scope>
    <source>
        <strain evidence="15 16">NRRL:B18236</strain>
    </source>
</reference>
<keyword evidence="3" id="KW-0479">Metal-binding</keyword>
<comment type="catalytic activity">
    <reaction evidence="9">
        <text>4 Cu(+) + O2 + 4 H(+) = 4 Cu(2+) + 2 H2O</text>
        <dbReference type="Rhea" id="RHEA:30083"/>
        <dbReference type="ChEBI" id="CHEBI:15377"/>
        <dbReference type="ChEBI" id="CHEBI:15378"/>
        <dbReference type="ChEBI" id="CHEBI:15379"/>
        <dbReference type="ChEBI" id="CHEBI:29036"/>
        <dbReference type="ChEBI" id="CHEBI:49552"/>
        <dbReference type="EC" id="1.16.3.4"/>
    </reaction>
    <physiologicalReaction direction="left-to-right" evidence="9">
        <dbReference type="Rhea" id="RHEA:30084"/>
    </physiologicalReaction>
</comment>
<dbReference type="Pfam" id="PF07731">
    <property type="entry name" value="Cu-oxidase_2"/>
    <property type="match status" value="1"/>
</dbReference>
<dbReference type="RefSeq" id="WP_173100537.1">
    <property type="nucleotide sequence ID" value="NZ_CP053892.1"/>
</dbReference>
<feature type="domain" description="Plastocyanin-like" evidence="13">
    <location>
        <begin position="382"/>
        <end position="494"/>
    </location>
</feature>
<organism evidence="15 16">
    <name type="scientific">Actinomadura verrucosospora</name>
    <dbReference type="NCBI Taxonomy" id="46165"/>
    <lineage>
        <taxon>Bacteria</taxon>
        <taxon>Bacillati</taxon>
        <taxon>Actinomycetota</taxon>
        <taxon>Actinomycetes</taxon>
        <taxon>Streptosporangiales</taxon>
        <taxon>Thermomonosporaceae</taxon>
        <taxon>Actinomadura</taxon>
    </lineage>
</organism>
<evidence type="ECO:0000259" key="12">
    <source>
        <dbReference type="Pfam" id="PF00394"/>
    </source>
</evidence>
<dbReference type="AlphaFoldDB" id="A0A7D3VZC1"/>
<accession>A0A7D3VZC1</accession>
<feature type="domain" description="Plastocyanin-like" evidence="12">
    <location>
        <begin position="231"/>
        <end position="309"/>
    </location>
</feature>
<sequence length="512" mass="56940">MTRDPSITRRRLLRATAVGVPALAAGSAGVPAWLWASADVSTVGRTRFVNRLAIPPLATGRRDTDGARVYSLRAAAGTRRFKPGRPTRTWGFDNGHLGPTLRAMRGETVRIDVRNTLRETTTVHWHGMHLPARMDGGPHQPIPPGGAWSPTWRIDQPATTLWYHPHPHGATARHVYRGMAGLFIIDDPADRRLGLPARYGVDDIPVIVQDRKFDGDNQFDESRPLIGGVGLIGDTLLVNGTIGPYHDVTTERVRLRLLNASNARTHRFALSAGRTFTLIGTDGGLLPEPYETHTVQLTPGERAEVVVRLRPGERIVLRSMPPDLNVNFWNSRFEGGDDAFDVLELRAAPRLAPSAAPPAALAPPPRLAPFGPGRVDRRFKLSGHKINERRMGMDRIDFRIDRDRTEIWELRNTNGTPHTFHVHDTQFQVLSVNGAAPPPELRGWKDTVYARPGAPIRIAVRFRGYADPNHPYMYHCHLLYHEDQGMMGQFLVTEPGRSPGPPPLTQDGHHHM</sequence>
<proteinExistence type="inferred from homology"/>
<feature type="region of interest" description="Disordered" evidence="10">
    <location>
        <begin position="354"/>
        <end position="374"/>
    </location>
</feature>
<dbReference type="CDD" id="cd04232">
    <property type="entry name" value="CuRO_1_CueO_FtsP"/>
    <property type="match status" value="1"/>
</dbReference>
<dbReference type="EC" id="1.16.3.4" evidence="5"/>
<evidence type="ECO:0000313" key="15">
    <source>
        <dbReference type="EMBL" id="QKG27220.1"/>
    </source>
</evidence>
<comment type="subunit">
    <text evidence="2">Monomer.</text>
</comment>
<evidence type="ECO:0000256" key="1">
    <source>
        <dbReference type="ARBA" id="ARBA00010609"/>
    </source>
</evidence>
<evidence type="ECO:0000256" key="11">
    <source>
        <dbReference type="SAM" id="Phobius"/>
    </source>
</evidence>
<dbReference type="InterPro" id="IPR002355">
    <property type="entry name" value="Cu_oxidase_Cu_BS"/>
</dbReference>
<evidence type="ECO:0000256" key="9">
    <source>
        <dbReference type="ARBA" id="ARBA00048092"/>
    </source>
</evidence>
<gene>
    <name evidence="15" type="ORF">ACTIVE_8873</name>
</gene>
<evidence type="ECO:0000256" key="3">
    <source>
        <dbReference type="ARBA" id="ARBA00022723"/>
    </source>
</evidence>
<keyword evidence="11" id="KW-0472">Membrane</keyword>
<evidence type="ECO:0000256" key="10">
    <source>
        <dbReference type="SAM" id="MobiDB-lite"/>
    </source>
</evidence>
<evidence type="ECO:0000256" key="2">
    <source>
        <dbReference type="ARBA" id="ARBA00011245"/>
    </source>
</evidence>
<protein>
    <recommendedName>
        <fullName evidence="6">Multicopper oxidase CueO</fullName>
        <ecNumber evidence="5">1.16.3.4</ecNumber>
    </recommendedName>
    <alternativeName>
        <fullName evidence="7">Copper efflux oxidase</fullName>
    </alternativeName>
    <alternativeName>
        <fullName evidence="8">Cuprous oxidase</fullName>
    </alternativeName>
</protein>
<dbReference type="InterPro" id="IPR006311">
    <property type="entry name" value="TAT_signal"/>
</dbReference>
<dbReference type="Pfam" id="PF07732">
    <property type="entry name" value="Cu-oxidase_3"/>
    <property type="match status" value="1"/>
</dbReference>
<keyword evidence="16" id="KW-1185">Reference proteome</keyword>
<dbReference type="PANTHER" id="PTHR48267:SF1">
    <property type="entry name" value="BILIRUBIN OXIDASE"/>
    <property type="match status" value="1"/>
</dbReference>
<comment type="similarity">
    <text evidence="1">Belongs to the multicopper oxidase family.</text>
</comment>
<dbReference type="CDD" id="cd13890">
    <property type="entry name" value="CuRO_3_CueO_FtsP"/>
    <property type="match status" value="1"/>
</dbReference>
<dbReference type="PROSITE" id="PS51318">
    <property type="entry name" value="TAT"/>
    <property type="match status" value="1"/>
</dbReference>
<dbReference type="InterPro" id="IPR011706">
    <property type="entry name" value="Cu-oxidase_C"/>
</dbReference>
<name>A0A7D3VZC1_ACTVE</name>
<feature type="region of interest" description="Disordered" evidence="10">
    <location>
        <begin position="493"/>
        <end position="512"/>
    </location>
</feature>
<dbReference type="PROSITE" id="PS00080">
    <property type="entry name" value="MULTICOPPER_OXIDASE2"/>
    <property type="match status" value="1"/>
</dbReference>
<dbReference type="InterPro" id="IPR008972">
    <property type="entry name" value="Cupredoxin"/>
</dbReference>
<dbReference type="Gene3D" id="2.60.40.420">
    <property type="entry name" value="Cupredoxins - blue copper proteins"/>
    <property type="match status" value="3"/>
</dbReference>
<keyword evidence="11" id="KW-0812">Transmembrane</keyword>
<dbReference type="PANTHER" id="PTHR48267">
    <property type="entry name" value="CUPREDOXIN SUPERFAMILY PROTEIN"/>
    <property type="match status" value="1"/>
</dbReference>
<evidence type="ECO:0000256" key="6">
    <source>
        <dbReference type="ARBA" id="ARBA00041027"/>
    </source>
</evidence>
<dbReference type="InterPro" id="IPR045087">
    <property type="entry name" value="Cu-oxidase_fam"/>
</dbReference>
<evidence type="ECO:0000259" key="13">
    <source>
        <dbReference type="Pfam" id="PF07731"/>
    </source>
</evidence>
<dbReference type="InterPro" id="IPR011707">
    <property type="entry name" value="Cu-oxidase-like_N"/>
</dbReference>
<dbReference type="Proteomes" id="UP000501240">
    <property type="component" value="Chromosome"/>
</dbReference>
<dbReference type="GO" id="GO:0005507">
    <property type="term" value="F:copper ion binding"/>
    <property type="evidence" value="ECO:0007669"/>
    <property type="project" value="InterPro"/>
</dbReference>
<feature type="transmembrane region" description="Helical" evidence="11">
    <location>
        <begin position="12"/>
        <end position="36"/>
    </location>
</feature>
<dbReference type="EMBL" id="CP053892">
    <property type="protein sequence ID" value="QKG27220.1"/>
    <property type="molecule type" value="Genomic_DNA"/>
</dbReference>